<dbReference type="Proteomes" id="UP000011509">
    <property type="component" value="Unassembled WGS sequence"/>
</dbReference>
<dbReference type="OrthoDB" id="329973at2157"/>
<gene>
    <name evidence="1" type="ORF">C464_06085</name>
</gene>
<sequence length="83" mass="9154">MPPQAHRTQKTVDLTELGFDVDAAVDVTINEHDDETTVEVAHGTDEWTLTFDEYGQVKRTPGRSAPRWLGPALKKAAPGLRVV</sequence>
<proteinExistence type="predicted"/>
<reference evidence="1 2" key="1">
    <citation type="journal article" date="2014" name="PLoS Genet.">
        <title>Phylogenetically driven sequencing of extremely halophilic archaea reveals strategies for static and dynamic osmo-response.</title>
        <authorList>
            <person name="Becker E.A."/>
            <person name="Seitzer P.M."/>
            <person name="Tritt A."/>
            <person name="Larsen D."/>
            <person name="Krusor M."/>
            <person name="Yao A.I."/>
            <person name="Wu D."/>
            <person name="Madern D."/>
            <person name="Eisen J.A."/>
            <person name="Darling A.E."/>
            <person name="Facciotti M.T."/>
        </authorList>
    </citation>
    <scope>NUCLEOTIDE SEQUENCE [LARGE SCALE GENOMIC DNA]</scope>
    <source>
        <strain evidence="1 2">DSM 10284</strain>
    </source>
</reference>
<keyword evidence="2" id="KW-1185">Reference proteome</keyword>
<comment type="caution">
    <text evidence="1">The sequence shown here is derived from an EMBL/GenBank/DDBJ whole genome shotgun (WGS) entry which is preliminary data.</text>
</comment>
<dbReference type="PATRIC" id="fig|1227466.3.peg.1228"/>
<dbReference type="RefSeq" id="WP_006112723.1">
    <property type="nucleotide sequence ID" value="NZ_AOJL01000026.1"/>
</dbReference>
<evidence type="ECO:0000313" key="1">
    <source>
        <dbReference type="EMBL" id="ELZ48957.1"/>
    </source>
</evidence>
<evidence type="ECO:0000313" key="2">
    <source>
        <dbReference type="Proteomes" id="UP000011509"/>
    </source>
</evidence>
<name>M0EPY9_9EURY</name>
<dbReference type="EMBL" id="AOJL01000026">
    <property type="protein sequence ID" value="ELZ48957.1"/>
    <property type="molecule type" value="Genomic_DNA"/>
</dbReference>
<accession>M0EPY9</accession>
<protein>
    <submittedName>
        <fullName evidence="1">Uncharacterized protein</fullName>
    </submittedName>
</protein>
<dbReference type="AlphaFoldDB" id="M0EPY9"/>
<organism evidence="1 2">
    <name type="scientific">Halorubrum coriense DSM 10284</name>
    <dbReference type="NCBI Taxonomy" id="1227466"/>
    <lineage>
        <taxon>Archaea</taxon>
        <taxon>Methanobacteriati</taxon>
        <taxon>Methanobacteriota</taxon>
        <taxon>Stenosarchaea group</taxon>
        <taxon>Halobacteria</taxon>
        <taxon>Halobacteriales</taxon>
        <taxon>Haloferacaceae</taxon>
        <taxon>Halorubrum</taxon>
    </lineage>
</organism>